<evidence type="ECO:0000313" key="9">
    <source>
        <dbReference type="EMBL" id="REE95912.1"/>
    </source>
</evidence>
<dbReference type="OrthoDB" id="145388at2"/>
<keyword evidence="6 7" id="KW-0472">Membrane</keyword>
<keyword evidence="5 7" id="KW-1133">Transmembrane helix</keyword>
<proteinExistence type="predicted"/>
<feature type="transmembrane region" description="Helical" evidence="7">
    <location>
        <begin position="72"/>
        <end position="93"/>
    </location>
</feature>
<dbReference type="SUPFAM" id="SSF103473">
    <property type="entry name" value="MFS general substrate transporter"/>
    <property type="match status" value="1"/>
</dbReference>
<name>A0A3D9SJ19_9ACTN</name>
<feature type="transmembrane region" description="Helical" evidence="7">
    <location>
        <begin position="304"/>
        <end position="324"/>
    </location>
</feature>
<protein>
    <submittedName>
        <fullName evidence="9">Putative MFS family arabinose efflux permease</fullName>
    </submittedName>
</protein>
<gene>
    <name evidence="9" type="ORF">DFJ69_1326</name>
</gene>
<feature type="transmembrane region" description="Helical" evidence="7">
    <location>
        <begin position="40"/>
        <end position="60"/>
    </location>
</feature>
<evidence type="ECO:0000256" key="1">
    <source>
        <dbReference type="ARBA" id="ARBA00004651"/>
    </source>
</evidence>
<dbReference type="GO" id="GO:0022857">
    <property type="term" value="F:transmembrane transporter activity"/>
    <property type="evidence" value="ECO:0007669"/>
    <property type="project" value="InterPro"/>
</dbReference>
<dbReference type="InterPro" id="IPR036259">
    <property type="entry name" value="MFS_trans_sf"/>
</dbReference>
<evidence type="ECO:0000313" key="10">
    <source>
        <dbReference type="Proteomes" id="UP000256661"/>
    </source>
</evidence>
<comment type="caution">
    <text evidence="9">The sequence shown here is derived from an EMBL/GenBank/DDBJ whole genome shotgun (WGS) entry which is preliminary data.</text>
</comment>
<evidence type="ECO:0000256" key="3">
    <source>
        <dbReference type="ARBA" id="ARBA00022475"/>
    </source>
</evidence>
<feature type="domain" description="Major facilitator superfamily (MFS) profile" evidence="8">
    <location>
        <begin position="6"/>
        <end position="395"/>
    </location>
</feature>
<feature type="transmembrane region" description="Helical" evidence="7">
    <location>
        <begin position="219"/>
        <end position="242"/>
    </location>
</feature>
<dbReference type="PANTHER" id="PTHR23513">
    <property type="entry name" value="INTEGRAL MEMBRANE EFFLUX PROTEIN-RELATED"/>
    <property type="match status" value="1"/>
</dbReference>
<feature type="transmembrane region" description="Helical" evidence="7">
    <location>
        <begin position="344"/>
        <end position="363"/>
    </location>
</feature>
<dbReference type="RefSeq" id="WP_116021640.1">
    <property type="nucleotide sequence ID" value="NZ_QTTT01000001.1"/>
</dbReference>
<evidence type="ECO:0000256" key="2">
    <source>
        <dbReference type="ARBA" id="ARBA00022448"/>
    </source>
</evidence>
<keyword evidence="3" id="KW-1003">Cell membrane</keyword>
<dbReference type="EMBL" id="QTTT01000001">
    <property type="protein sequence ID" value="REE95912.1"/>
    <property type="molecule type" value="Genomic_DNA"/>
</dbReference>
<feature type="transmembrane region" description="Helical" evidence="7">
    <location>
        <begin position="248"/>
        <end position="270"/>
    </location>
</feature>
<feature type="transmembrane region" description="Helical" evidence="7">
    <location>
        <begin position="282"/>
        <end position="298"/>
    </location>
</feature>
<accession>A0A3D9SJ19</accession>
<evidence type="ECO:0000256" key="4">
    <source>
        <dbReference type="ARBA" id="ARBA00022692"/>
    </source>
</evidence>
<evidence type="ECO:0000259" key="8">
    <source>
        <dbReference type="PROSITE" id="PS50850"/>
    </source>
</evidence>
<feature type="transmembrane region" description="Helical" evidence="7">
    <location>
        <begin position="369"/>
        <end position="388"/>
    </location>
</feature>
<reference evidence="9 10" key="1">
    <citation type="submission" date="2018-08" db="EMBL/GenBank/DDBJ databases">
        <title>Sequencing the genomes of 1000 actinobacteria strains.</title>
        <authorList>
            <person name="Klenk H.-P."/>
        </authorList>
    </citation>
    <scope>NUCLEOTIDE SEQUENCE [LARGE SCALE GENOMIC DNA]</scope>
    <source>
        <strain evidence="9 10">DSM 43927</strain>
    </source>
</reference>
<dbReference type="Gene3D" id="1.20.1250.20">
    <property type="entry name" value="MFS general substrate transporter like domains"/>
    <property type="match status" value="1"/>
</dbReference>
<comment type="subcellular location">
    <subcellularLocation>
        <location evidence="1">Cell membrane</location>
        <topology evidence="1">Multi-pass membrane protein</topology>
    </subcellularLocation>
</comment>
<dbReference type="CDD" id="cd06173">
    <property type="entry name" value="MFS_MefA_like"/>
    <property type="match status" value="1"/>
</dbReference>
<feature type="transmembrane region" description="Helical" evidence="7">
    <location>
        <begin position="171"/>
        <end position="187"/>
    </location>
</feature>
<dbReference type="PANTHER" id="PTHR23513:SF6">
    <property type="entry name" value="MAJOR FACILITATOR SUPERFAMILY ASSOCIATED DOMAIN-CONTAINING PROTEIN"/>
    <property type="match status" value="1"/>
</dbReference>
<dbReference type="Pfam" id="PF05977">
    <property type="entry name" value="MFS_3"/>
    <property type="match status" value="1"/>
</dbReference>
<dbReference type="InterPro" id="IPR010290">
    <property type="entry name" value="TM_effector"/>
</dbReference>
<dbReference type="GO" id="GO:0005886">
    <property type="term" value="C:plasma membrane"/>
    <property type="evidence" value="ECO:0007669"/>
    <property type="project" value="UniProtKB-SubCell"/>
</dbReference>
<dbReference type="Proteomes" id="UP000256661">
    <property type="component" value="Unassembled WGS sequence"/>
</dbReference>
<keyword evidence="10" id="KW-1185">Reference proteome</keyword>
<sequence>MALGGAFGRLWTAGTISGLGDGVTQIAGALLAVSLTRDPISVSGVMVAQLLPWLLFGLPGGVLVDRLDRRRLMIAACVVRVAALAPLGLAVAADRASLPLLYGVFFLVGCAGLLFDGASATAVPALVAPERLEQANGRLQATKVVCEQLVSRPLGGGLFVLAAWAPFVVDAGALLSVIALVLTLPALDRTSDTAARPVGLRTAIADGARWLRDHRLLRTVTLTVGLSNVGLGSVFSVMVLVAHERLGLGAVGYGLLLATAAVGGVAGGMLTGRIVAALGPGTTLRLGLLLEMAAYAGLASTRDVLVAVLILLPFTAHLAVFSAVGASLRQTLVPADLLGRVHAAYRLVGTAGMFLGAVLGGLLAERFGLAAPFWLGLGCAAVFTTGAWRRLNDRDIRAAREGVGG</sequence>
<dbReference type="AlphaFoldDB" id="A0A3D9SJ19"/>
<evidence type="ECO:0000256" key="6">
    <source>
        <dbReference type="ARBA" id="ARBA00023136"/>
    </source>
</evidence>
<organism evidence="9 10">
    <name type="scientific">Thermomonospora umbrina</name>
    <dbReference type="NCBI Taxonomy" id="111806"/>
    <lineage>
        <taxon>Bacteria</taxon>
        <taxon>Bacillati</taxon>
        <taxon>Actinomycetota</taxon>
        <taxon>Actinomycetes</taxon>
        <taxon>Streptosporangiales</taxon>
        <taxon>Thermomonosporaceae</taxon>
        <taxon>Thermomonospora</taxon>
    </lineage>
</organism>
<feature type="transmembrane region" description="Helical" evidence="7">
    <location>
        <begin position="99"/>
        <end position="128"/>
    </location>
</feature>
<evidence type="ECO:0000256" key="7">
    <source>
        <dbReference type="SAM" id="Phobius"/>
    </source>
</evidence>
<dbReference type="PROSITE" id="PS50850">
    <property type="entry name" value="MFS"/>
    <property type="match status" value="1"/>
</dbReference>
<keyword evidence="4 7" id="KW-0812">Transmembrane</keyword>
<dbReference type="InterPro" id="IPR020846">
    <property type="entry name" value="MFS_dom"/>
</dbReference>
<evidence type="ECO:0000256" key="5">
    <source>
        <dbReference type="ARBA" id="ARBA00022989"/>
    </source>
</evidence>
<keyword evidence="2" id="KW-0813">Transport</keyword>